<keyword evidence="4 6" id="KW-1133">Transmembrane helix</keyword>
<feature type="transmembrane region" description="Helical" evidence="6">
    <location>
        <begin position="21"/>
        <end position="39"/>
    </location>
</feature>
<evidence type="ECO:0000256" key="5">
    <source>
        <dbReference type="ARBA" id="ARBA00023136"/>
    </source>
</evidence>
<gene>
    <name evidence="8" type="ORF">DP107_15080</name>
</gene>
<dbReference type="EMBL" id="QMDX01000011">
    <property type="protein sequence ID" value="TSD09687.1"/>
    <property type="molecule type" value="Genomic_DNA"/>
</dbReference>
<evidence type="ECO:0000313" key="8">
    <source>
        <dbReference type="EMBL" id="TSD09687.1"/>
    </source>
</evidence>
<dbReference type="InterPro" id="IPR007267">
    <property type="entry name" value="GtrA_DPMS_TM"/>
</dbReference>
<evidence type="ECO:0000256" key="2">
    <source>
        <dbReference type="ARBA" id="ARBA00009399"/>
    </source>
</evidence>
<feature type="transmembrane region" description="Helical" evidence="6">
    <location>
        <begin position="45"/>
        <end position="65"/>
    </location>
</feature>
<reference evidence="8 9" key="1">
    <citation type="submission" date="2018-06" db="EMBL/GenBank/DDBJ databases">
        <title>Natronomonas sp. F16-60 a new haloarchaeon isolated from a solar saltern of Isla Cristina, Huelva, Spain.</title>
        <authorList>
            <person name="Duran-Viseras A."/>
            <person name="Sanchez-Porro C."/>
            <person name="Ventosa A."/>
        </authorList>
    </citation>
    <scope>NUCLEOTIDE SEQUENCE [LARGE SCALE GENOMIC DNA]</scope>
    <source>
        <strain evidence="8 9">F16-60</strain>
    </source>
</reference>
<dbReference type="RefSeq" id="WP_144262973.1">
    <property type="nucleotide sequence ID" value="NZ_QMDX01000011.1"/>
</dbReference>
<comment type="similarity">
    <text evidence="2">Belongs to the GtrA family.</text>
</comment>
<organism evidence="8 9">
    <name type="scientific">Haloglomus irregulare</name>
    <dbReference type="NCBI Taxonomy" id="2234134"/>
    <lineage>
        <taxon>Archaea</taxon>
        <taxon>Methanobacteriati</taxon>
        <taxon>Methanobacteriota</taxon>
        <taxon>Stenosarchaea group</taxon>
        <taxon>Halobacteria</taxon>
        <taxon>Halobacteriales</taxon>
        <taxon>Natronomonadaceae</taxon>
        <taxon>Haloglomus</taxon>
    </lineage>
</organism>
<evidence type="ECO:0000259" key="7">
    <source>
        <dbReference type="Pfam" id="PF04138"/>
    </source>
</evidence>
<dbReference type="GO" id="GO:0005886">
    <property type="term" value="C:plasma membrane"/>
    <property type="evidence" value="ECO:0007669"/>
    <property type="project" value="TreeGrafter"/>
</dbReference>
<dbReference type="InParanoid" id="A0A554MX30"/>
<evidence type="ECO:0000256" key="4">
    <source>
        <dbReference type="ARBA" id="ARBA00022989"/>
    </source>
</evidence>
<accession>A0A554MX30</accession>
<feature type="transmembrane region" description="Helical" evidence="6">
    <location>
        <begin position="113"/>
        <end position="132"/>
    </location>
</feature>
<evidence type="ECO:0000256" key="6">
    <source>
        <dbReference type="SAM" id="Phobius"/>
    </source>
</evidence>
<sequence>MLRNALRRFIDGQRSTRMRRFITVGAIAAGLQMVLLWLFVDTGGLDYRVGAVIAIEITIVFQYVLNNAWTFHLVSNTGMDAFLAGLVRTNLVRGSAIPIQIGVLYGLVEWGDLLYLLANAVAIGISGVYRYLLDTRWTWGADVF</sequence>
<comment type="caution">
    <text evidence="8">The sequence shown here is derived from an EMBL/GenBank/DDBJ whole genome shotgun (WGS) entry which is preliminary data.</text>
</comment>
<comment type="subcellular location">
    <subcellularLocation>
        <location evidence="1">Membrane</location>
        <topology evidence="1">Multi-pass membrane protein</topology>
    </subcellularLocation>
</comment>
<evidence type="ECO:0000256" key="1">
    <source>
        <dbReference type="ARBA" id="ARBA00004141"/>
    </source>
</evidence>
<proteinExistence type="inferred from homology"/>
<dbReference type="Pfam" id="PF04138">
    <property type="entry name" value="GtrA_DPMS_TM"/>
    <property type="match status" value="1"/>
</dbReference>
<dbReference type="OrthoDB" id="198107at2157"/>
<dbReference type="Proteomes" id="UP000319894">
    <property type="component" value="Unassembled WGS sequence"/>
</dbReference>
<keyword evidence="3 6" id="KW-0812">Transmembrane</keyword>
<dbReference type="AlphaFoldDB" id="A0A554MX30"/>
<keyword evidence="5 6" id="KW-0472">Membrane</keyword>
<feature type="domain" description="GtrA/DPMS transmembrane" evidence="7">
    <location>
        <begin position="20"/>
        <end position="139"/>
    </location>
</feature>
<dbReference type="PANTHER" id="PTHR38459:SF1">
    <property type="entry name" value="PROPHAGE BACTOPRENOL-LINKED GLUCOSE TRANSLOCASE HOMOLOG"/>
    <property type="match status" value="1"/>
</dbReference>
<protein>
    <submittedName>
        <fullName evidence="8">GtrA family protein</fullName>
    </submittedName>
</protein>
<keyword evidence="9" id="KW-1185">Reference proteome</keyword>
<dbReference type="PANTHER" id="PTHR38459">
    <property type="entry name" value="PROPHAGE BACTOPRENOL-LINKED GLUCOSE TRANSLOCASE HOMOLOG"/>
    <property type="match status" value="1"/>
</dbReference>
<name>A0A554MX30_9EURY</name>
<dbReference type="InterPro" id="IPR051401">
    <property type="entry name" value="GtrA_CellWall_Glycosyl"/>
</dbReference>
<dbReference type="GO" id="GO:0000271">
    <property type="term" value="P:polysaccharide biosynthetic process"/>
    <property type="evidence" value="ECO:0007669"/>
    <property type="project" value="InterPro"/>
</dbReference>
<evidence type="ECO:0000256" key="3">
    <source>
        <dbReference type="ARBA" id="ARBA00022692"/>
    </source>
</evidence>
<feature type="transmembrane region" description="Helical" evidence="6">
    <location>
        <begin position="86"/>
        <end position="107"/>
    </location>
</feature>
<evidence type="ECO:0000313" key="9">
    <source>
        <dbReference type="Proteomes" id="UP000319894"/>
    </source>
</evidence>